<dbReference type="InterPro" id="IPR007219">
    <property type="entry name" value="XnlR_reg_dom"/>
</dbReference>
<feature type="domain" description="Zn(2)-C6 fungal-type" evidence="4">
    <location>
        <begin position="26"/>
        <end position="58"/>
    </location>
</feature>
<dbReference type="PROSITE" id="PS00463">
    <property type="entry name" value="ZN2_CY6_FUNGAL_1"/>
    <property type="match status" value="1"/>
</dbReference>
<dbReference type="CDD" id="cd12148">
    <property type="entry name" value="fungal_TF_MHR"/>
    <property type="match status" value="1"/>
</dbReference>
<sequence>MDASSDASSPTNLDPVPRPSSRPERPCDTCRKRKSKCAKAPGQERCVLCTFHGRDCTYQDEPQLRRKRDASVQQPSPETVDGNTPSRKRPKPTVEHATPSLLDRTLGLHQTTHFKYIGPSSPQQEKLVDIIHRVDTSGDCPAETKFRRVSHHVTFLAKSDNDTPLSPDIDQDLEEIESLVRPHGRCLVDLYFRTVHPSYPILHKGVFFEKYERSYTEFSPPLLAAVYLLAMDWWEFDRDLSPHAKPDAKALSTWATKALMDVLHRPKLSSVQAGLLLLQRAGGDSWVLTSQVVSLGEELGLHRDCSDWNIPDWEKGLRRRLSWVLFMQDKWGSLIHGRPSHILPSNWRLPVLTLDDFPESAADDDDKEGSSEVEKGRLLFIHLTRLTMIMTQALESLYGPDDTRIQETVRSAGVQGLLELVKPLVVQLKEWARSLPPQLRMSDVKTRKLCSSGYLHLSYFVTEIIIHRHIIGNLDAAPSPLLALCRDAGRARLERAIAFVDALKPEHLQAFWWFAAPKSLAYIRTYGGLLWATSATQEEAEFYQKKLGDFRWGLKVRAKGVGFVTAALKEMESLSEIDMSRSVVVSAVAGHEMMPLQSNQDGDGVGAFHAGGLESQGFQLDLSGAGLTELSECGVDYFSSAMTEEF</sequence>
<dbReference type="EMBL" id="MU866219">
    <property type="protein sequence ID" value="KAK4175823.1"/>
    <property type="molecule type" value="Genomic_DNA"/>
</dbReference>
<keyword evidence="2" id="KW-0539">Nucleus</keyword>
<accession>A0AAN7A6E9</accession>
<feature type="compositionally biased region" description="Basic and acidic residues" evidence="3">
    <location>
        <begin position="21"/>
        <end position="30"/>
    </location>
</feature>
<dbReference type="GO" id="GO:0000981">
    <property type="term" value="F:DNA-binding transcription factor activity, RNA polymerase II-specific"/>
    <property type="evidence" value="ECO:0007669"/>
    <property type="project" value="InterPro"/>
</dbReference>
<dbReference type="InterPro" id="IPR036864">
    <property type="entry name" value="Zn2-C6_fun-type_DNA-bd_sf"/>
</dbReference>
<dbReference type="InterPro" id="IPR050797">
    <property type="entry name" value="Carb_Metab_Trans_Reg"/>
</dbReference>
<dbReference type="SMART" id="SM00066">
    <property type="entry name" value="GAL4"/>
    <property type="match status" value="1"/>
</dbReference>
<feature type="region of interest" description="Disordered" evidence="3">
    <location>
        <begin position="1"/>
        <end position="41"/>
    </location>
</feature>
<reference evidence="5" key="2">
    <citation type="submission" date="2023-05" db="EMBL/GenBank/DDBJ databases">
        <authorList>
            <consortium name="Lawrence Berkeley National Laboratory"/>
            <person name="Steindorff A."/>
            <person name="Hensen N."/>
            <person name="Bonometti L."/>
            <person name="Westerberg I."/>
            <person name="Brannstrom I.O."/>
            <person name="Guillou S."/>
            <person name="Cros-Aarteil S."/>
            <person name="Calhoun S."/>
            <person name="Haridas S."/>
            <person name="Kuo A."/>
            <person name="Mondo S."/>
            <person name="Pangilinan J."/>
            <person name="Riley R."/>
            <person name="Labutti K."/>
            <person name="Andreopoulos B."/>
            <person name="Lipzen A."/>
            <person name="Chen C."/>
            <person name="Yanf M."/>
            <person name="Daum C."/>
            <person name="Ng V."/>
            <person name="Clum A."/>
            <person name="Ohm R."/>
            <person name="Martin F."/>
            <person name="Silar P."/>
            <person name="Natvig D."/>
            <person name="Lalanne C."/>
            <person name="Gautier V."/>
            <person name="Ament-Velasquez S.L."/>
            <person name="Kruys A."/>
            <person name="Hutchinson M.I."/>
            <person name="Powell A.J."/>
            <person name="Barry K."/>
            <person name="Miller A.N."/>
            <person name="Grigoriev I.V."/>
            <person name="Debuchy R."/>
            <person name="Gladieux P."/>
            <person name="Thoren M.H."/>
            <person name="Johannesson H."/>
        </authorList>
    </citation>
    <scope>NUCLEOTIDE SEQUENCE</scope>
    <source>
        <strain evidence="5">CBS 892.96</strain>
    </source>
</reference>
<reference evidence="5" key="1">
    <citation type="journal article" date="2023" name="Mol. Phylogenet. Evol.">
        <title>Genome-scale phylogeny and comparative genomics of the fungal order Sordariales.</title>
        <authorList>
            <person name="Hensen N."/>
            <person name="Bonometti L."/>
            <person name="Westerberg I."/>
            <person name="Brannstrom I.O."/>
            <person name="Guillou S."/>
            <person name="Cros-Aarteil S."/>
            <person name="Calhoun S."/>
            <person name="Haridas S."/>
            <person name="Kuo A."/>
            <person name="Mondo S."/>
            <person name="Pangilinan J."/>
            <person name="Riley R."/>
            <person name="LaButti K."/>
            <person name="Andreopoulos B."/>
            <person name="Lipzen A."/>
            <person name="Chen C."/>
            <person name="Yan M."/>
            <person name="Daum C."/>
            <person name="Ng V."/>
            <person name="Clum A."/>
            <person name="Steindorff A."/>
            <person name="Ohm R.A."/>
            <person name="Martin F."/>
            <person name="Silar P."/>
            <person name="Natvig D.O."/>
            <person name="Lalanne C."/>
            <person name="Gautier V."/>
            <person name="Ament-Velasquez S.L."/>
            <person name="Kruys A."/>
            <person name="Hutchinson M.I."/>
            <person name="Powell A.J."/>
            <person name="Barry K."/>
            <person name="Miller A.N."/>
            <person name="Grigoriev I.V."/>
            <person name="Debuchy R."/>
            <person name="Gladieux P."/>
            <person name="Hiltunen Thoren M."/>
            <person name="Johannesson H."/>
        </authorList>
    </citation>
    <scope>NUCLEOTIDE SEQUENCE</scope>
    <source>
        <strain evidence="5">CBS 892.96</strain>
    </source>
</reference>
<dbReference type="SUPFAM" id="SSF57701">
    <property type="entry name" value="Zn2/Cys6 DNA-binding domain"/>
    <property type="match status" value="1"/>
</dbReference>
<gene>
    <name evidence="5" type="ORF">QBC36DRAFT_18006</name>
</gene>
<dbReference type="GO" id="GO:0006351">
    <property type="term" value="P:DNA-templated transcription"/>
    <property type="evidence" value="ECO:0007669"/>
    <property type="project" value="InterPro"/>
</dbReference>
<evidence type="ECO:0000256" key="3">
    <source>
        <dbReference type="SAM" id="MobiDB-lite"/>
    </source>
</evidence>
<dbReference type="Gene3D" id="4.10.240.10">
    <property type="entry name" value="Zn(2)-C6 fungal-type DNA-binding domain"/>
    <property type="match status" value="1"/>
</dbReference>
<dbReference type="CDD" id="cd00067">
    <property type="entry name" value="GAL4"/>
    <property type="match status" value="1"/>
</dbReference>
<keyword evidence="6" id="KW-1185">Reference proteome</keyword>
<evidence type="ECO:0000259" key="4">
    <source>
        <dbReference type="PROSITE" id="PS50048"/>
    </source>
</evidence>
<evidence type="ECO:0000313" key="5">
    <source>
        <dbReference type="EMBL" id="KAK4175823.1"/>
    </source>
</evidence>
<feature type="compositionally biased region" description="Polar residues" evidence="3">
    <location>
        <begin position="1"/>
        <end position="12"/>
    </location>
</feature>
<evidence type="ECO:0000313" key="6">
    <source>
        <dbReference type="Proteomes" id="UP001302321"/>
    </source>
</evidence>
<dbReference type="GO" id="GO:0008270">
    <property type="term" value="F:zinc ion binding"/>
    <property type="evidence" value="ECO:0007669"/>
    <property type="project" value="InterPro"/>
</dbReference>
<keyword evidence="1" id="KW-0479">Metal-binding</keyword>
<dbReference type="Pfam" id="PF00172">
    <property type="entry name" value="Zn_clus"/>
    <property type="match status" value="1"/>
</dbReference>
<dbReference type="GO" id="GO:0005634">
    <property type="term" value="C:nucleus"/>
    <property type="evidence" value="ECO:0007669"/>
    <property type="project" value="TreeGrafter"/>
</dbReference>
<dbReference type="Pfam" id="PF04082">
    <property type="entry name" value="Fungal_trans"/>
    <property type="match status" value="1"/>
</dbReference>
<proteinExistence type="predicted"/>
<feature type="compositionally biased region" description="Polar residues" evidence="3">
    <location>
        <begin position="71"/>
        <end position="85"/>
    </location>
</feature>
<protein>
    <submittedName>
        <fullName evidence="5">Fungal-specific transcription factor domain-containing protein</fullName>
    </submittedName>
</protein>
<dbReference type="GO" id="GO:0003677">
    <property type="term" value="F:DNA binding"/>
    <property type="evidence" value="ECO:0007669"/>
    <property type="project" value="InterPro"/>
</dbReference>
<evidence type="ECO:0000256" key="2">
    <source>
        <dbReference type="ARBA" id="ARBA00023242"/>
    </source>
</evidence>
<dbReference type="PROSITE" id="PS50048">
    <property type="entry name" value="ZN2_CY6_FUNGAL_2"/>
    <property type="match status" value="1"/>
</dbReference>
<dbReference type="SMART" id="SM00906">
    <property type="entry name" value="Fungal_trans"/>
    <property type="match status" value="1"/>
</dbReference>
<dbReference type="GO" id="GO:0001080">
    <property type="term" value="P:nitrogen catabolite activation of transcription from RNA polymerase II promoter"/>
    <property type="evidence" value="ECO:0007669"/>
    <property type="project" value="TreeGrafter"/>
</dbReference>
<comment type="caution">
    <text evidence="5">The sequence shown here is derived from an EMBL/GenBank/DDBJ whole genome shotgun (WGS) entry which is preliminary data.</text>
</comment>
<dbReference type="PANTHER" id="PTHR31668">
    <property type="entry name" value="GLUCOSE TRANSPORT TRANSCRIPTION REGULATOR RGT1-RELATED-RELATED"/>
    <property type="match status" value="1"/>
</dbReference>
<evidence type="ECO:0000256" key="1">
    <source>
        <dbReference type="ARBA" id="ARBA00022723"/>
    </source>
</evidence>
<feature type="region of interest" description="Disordered" evidence="3">
    <location>
        <begin position="62"/>
        <end position="100"/>
    </location>
</feature>
<dbReference type="Proteomes" id="UP001302321">
    <property type="component" value="Unassembled WGS sequence"/>
</dbReference>
<name>A0AAN7A6E9_9PEZI</name>
<dbReference type="AlphaFoldDB" id="A0AAN7A6E9"/>
<dbReference type="PANTHER" id="PTHR31668:SF4">
    <property type="entry name" value="TRANSCRIPTIONAL ACTIVATOR PROTEIN DAL81"/>
    <property type="match status" value="1"/>
</dbReference>
<dbReference type="InterPro" id="IPR001138">
    <property type="entry name" value="Zn2Cys6_DnaBD"/>
</dbReference>
<organism evidence="5 6">
    <name type="scientific">Triangularia setosa</name>
    <dbReference type="NCBI Taxonomy" id="2587417"/>
    <lineage>
        <taxon>Eukaryota</taxon>
        <taxon>Fungi</taxon>
        <taxon>Dikarya</taxon>
        <taxon>Ascomycota</taxon>
        <taxon>Pezizomycotina</taxon>
        <taxon>Sordariomycetes</taxon>
        <taxon>Sordariomycetidae</taxon>
        <taxon>Sordariales</taxon>
        <taxon>Podosporaceae</taxon>
        <taxon>Triangularia</taxon>
    </lineage>
</organism>